<dbReference type="AlphaFoldDB" id="A0A927D469"/>
<sequence>MIGRRSLYIAAVSLSHLAAMPAFPALADVTFAPLKVVGWDEQSDTLIWRPGHSGHVHTHSGGFYKPASIGDLKYLDTEIYAAAIEAGFSWKLPASAEGFHRAQMAHRCEAWEAARPSVASRLCGDQDFRTKDEQ</sequence>
<dbReference type="Proteomes" id="UP000635142">
    <property type="component" value="Unassembled WGS sequence"/>
</dbReference>
<evidence type="ECO:0000313" key="2">
    <source>
        <dbReference type="EMBL" id="MBD3663554.1"/>
    </source>
</evidence>
<gene>
    <name evidence="2" type="ORF">H9Q16_06445</name>
</gene>
<accession>A0A927D469</accession>
<proteinExistence type="predicted"/>
<reference evidence="2" key="1">
    <citation type="submission" date="2020-08" db="EMBL/GenBank/DDBJ databases">
        <title>Sulfitobacter aestuariivivens sp. nov., isolated from a tidal flat.</title>
        <authorList>
            <person name="Park S."/>
            <person name="Yoon J.-H."/>
        </authorList>
    </citation>
    <scope>NUCLEOTIDE SEQUENCE</scope>
    <source>
        <strain evidence="2">TSTF-M16</strain>
    </source>
</reference>
<name>A0A927D469_9RHOB</name>
<feature type="signal peptide" evidence="1">
    <location>
        <begin position="1"/>
        <end position="27"/>
    </location>
</feature>
<dbReference type="EMBL" id="JACTAG010000001">
    <property type="protein sequence ID" value="MBD3663554.1"/>
    <property type="molecule type" value="Genomic_DNA"/>
</dbReference>
<protein>
    <recommendedName>
        <fullName evidence="4">DUF1566 domain-containing protein</fullName>
    </recommendedName>
</protein>
<keyword evidence="1" id="KW-0732">Signal</keyword>
<evidence type="ECO:0000313" key="3">
    <source>
        <dbReference type="Proteomes" id="UP000635142"/>
    </source>
</evidence>
<evidence type="ECO:0008006" key="4">
    <source>
        <dbReference type="Google" id="ProtNLM"/>
    </source>
</evidence>
<organism evidence="2 3">
    <name type="scientific">Sulfitobacter aestuariivivens</name>
    <dbReference type="NCBI Taxonomy" id="2766981"/>
    <lineage>
        <taxon>Bacteria</taxon>
        <taxon>Pseudomonadati</taxon>
        <taxon>Pseudomonadota</taxon>
        <taxon>Alphaproteobacteria</taxon>
        <taxon>Rhodobacterales</taxon>
        <taxon>Roseobacteraceae</taxon>
        <taxon>Sulfitobacter</taxon>
    </lineage>
</organism>
<feature type="chain" id="PRO_5038001388" description="DUF1566 domain-containing protein" evidence="1">
    <location>
        <begin position="28"/>
        <end position="134"/>
    </location>
</feature>
<evidence type="ECO:0000256" key="1">
    <source>
        <dbReference type="SAM" id="SignalP"/>
    </source>
</evidence>
<keyword evidence="3" id="KW-1185">Reference proteome</keyword>
<comment type="caution">
    <text evidence="2">The sequence shown here is derived from an EMBL/GenBank/DDBJ whole genome shotgun (WGS) entry which is preliminary data.</text>
</comment>
<dbReference type="RefSeq" id="WP_191074509.1">
    <property type="nucleotide sequence ID" value="NZ_JACTAG010000001.1"/>
</dbReference>